<feature type="transmembrane region" description="Helical" evidence="3">
    <location>
        <begin position="187"/>
        <end position="208"/>
    </location>
</feature>
<keyword evidence="3" id="KW-0812">Transmembrane</keyword>
<sequence length="349" mass="40282">MQNVSIAMFWLKLQIYMRHTPRICGLVEAYDSKHKNEACASIISYIDEDIDKRYRHPHPIPVPLSSLTKHPTDPPTTPAPDDQSPPVASPGLRRRQWLPLPPPTQACMADPEVDHGFAFDQQGRTNILRSQFFDVYFSHDEIANDYIDRILYQLSLSIEEHIHPGRWIIVGRPPLPHPPATTPPTKVFVFIFLVVISILVWSIAALCLRAQQCHKFATVVLKALFYKQHVKFLQNVNVVEEHTGSDNDRNLMVSLGGKITRSEGSRKIAILSIILVGLYLQRCYVWNLVHHKSLLVHLHEQNKELEQNKESSAKRYLDRVREKVCGKKSNWWKTRFDKGRSKNLEFDME</sequence>
<dbReference type="Proteomes" id="UP001552299">
    <property type="component" value="Unassembled WGS sequence"/>
</dbReference>
<keyword evidence="3" id="KW-1133">Transmembrane helix</keyword>
<comment type="caution">
    <text evidence="4">The sequence shown here is derived from an EMBL/GenBank/DDBJ whole genome shotgun (WGS) entry which is preliminary data.</text>
</comment>
<feature type="coiled-coil region" evidence="1">
    <location>
        <begin position="288"/>
        <end position="315"/>
    </location>
</feature>
<gene>
    <name evidence="4" type="ORF">M5K25_022889</name>
</gene>
<feature type="region of interest" description="Disordered" evidence="2">
    <location>
        <begin position="61"/>
        <end position="95"/>
    </location>
</feature>
<organism evidence="4 5">
    <name type="scientific">Dendrobium thyrsiflorum</name>
    <name type="common">Pinecone-like raceme dendrobium</name>
    <name type="synonym">Orchid</name>
    <dbReference type="NCBI Taxonomy" id="117978"/>
    <lineage>
        <taxon>Eukaryota</taxon>
        <taxon>Viridiplantae</taxon>
        <taxon>Streptophyta</taxon>
        <taxon>Embryophyta</taxon>
        <taxon>Tracheophyta</taxon>
        <taxon>Spermatophyta</taxon>
        <taxon>Magnoliopsida</taxon>
        <taxon>Liliopsida</taxon>
        <taxon>Asparagales</taxon>
        <taxon>Orchidaceae</taxon>
        <taxon>Epidendroideae</taxon>
        <taxon>Malaxideae</taxon>
        <taxon>Dendrobiinae</taxon>
        <taxon>Dendrobium</taxon>
    </lineage>
</organism>
<evidence type="ECO:0000256" key="2">
    <source>
        <dbReference type="SAM" id="MobiDB-lite"/>
    </source>
</evidence>
<accession>A0ABD0U6Y4</accession>
<keyword evidence="5" id="KW-1185">Reference proteome</keyword>
<evidence type="ECO:0000256" key="3">
    <source>
        <dbReference type="SAM" id="Phobius"/>
    </source>
</evidence>
<keyword evidence="1" id="KW-0175">Coiled coil</keyword>
<dbReference type="EMBL" id="JANQDX010000017">
    <property type="protein sequence ID" value="KAL0908395.1"/>
    <property type="molecule type" value="Genomic_DNA"/>
</dbReference>
<feature type="transmembrane region" description="Helical" evidence="3">
    <location>
        <begin position="268"/>
        <end position="289"/>
    </location>
</feature>
<evidence type="ECO:0000313" key="4">
    <source>
        <dbReference type="EMBL" id="KAL0908395.1"/>
    </source>
</evidence>
<proteinExistence type="predicted"/>
<protein>
    <submittedName>
        <fullName evidence="4">Uncharacterized protein</fullName>
    </submittedName>
</protein>
<name>A0ABD0U6Y4_DENTH</name>
<dbReference type="AlphaFoldDB" id="A0ABD0U6Y4"/>
<evidence type="ECO:0000256" key="1">
    <source>
        <dbReference type="SAM" id="Coils"/>
    </source>
</evidence>
<reference evidence="4 5" key="1">
    <citation type="journal article" date="2024" name="Plant Biotechnol. J.">
        <title>Dendrobium thyrsiflorum genome and its molecular insights into genes involved in important horticultural traits.</title>
        <authorList>
            <person name="Chen B."/>
            <person name="Wang J.Y."/>
            <person name="Zheng P.J."/>
            <person name="Li K.L."/>
            <person name="Liang Y.M."/>
            <person name="Chen X.F."/>
            <person name="Zhang C."/>
            <person name="Zhao X."/>
            <person name="He X."/>
            <person name="Zhang G.Q."/>
            <person name="Liu Z.J."/>
            <person name="Xu Q."/>
        </authorList>
    </citation>
    <scope>NUCLEOTIDE SEQUENCE [LARGE SCALE GENOMIC DNA]</scope>
    <source>
        <strain evidence="4">GZMU011</strain>
    </source>
</reference>
<keyword evidence="3" id="KW-0472">Membrane</keyword>
<evidence type="ECO:0000313" key="5">
    <source>
        <dbReference type="Proteomes" id="UP001552299"/>
    </source>
</evidence>